<feature type="region of interest" description="Disordered" evidence="1">
    <location>
        <begin position="351"/>
        <end position="404"/>
    </location>
</feature>
<feature type="compositionally biased region" description="Basic and acidic residues" evidence="1">
    <location>
        <begin position="382"/>
        <end position="394"/>
    </location>
</feature>
<dbReference type="PANTHER" id="PTHR31267:SF2">
    <property type="entry name" value="EXPRESSED PROTEIN"/>
    <property type="match status" value="1"/>
</dbReference>
<name>A0A2Z7CL77_9LAMI</name>
<proteinExistence type="predicted"/>
<protein>
    <recommendedName>
        <fullName evidence="4">Dentin sialophosphoprotein-like</fullName>
    </recommendedName>
</protein>
<feature type="region of interest" description="Disordered" evidence="1">
    <location>
        <begin position="703"/>
        <end position="723"/>
    </location>
</feature>
<evidence type="ECO:0008006" key="4">
    <source>
        <dbReference type="Google" id="ProtNLM"/>
    </source>
</evidence>
<dbReference type="PANTHER" id="PTHR31267">
    <property type="entry name" value="DENTIN SIALOPHOSPHOPROTEIN-LIKE PROTEIN"/>
    <property type="match status" value="1"/>
</dbReference>
<feature type="compositionally biased region" description="Polar residues" evidence="1">
    <location>
        <begin position="321"/>
        <end position="332"/>
    </location>
</feature>
<evidence type="ECO:0000256" key="1">
    <source>
        <dbReference type="SAM" id="MobiDB-lite"/>
    </source>
</evidence>
<dbReference type="Proteomes" id="UP000250235">
    <property type="component" value="Unassembled WGS sequence"/>
</dbReference>
<accession>A0A2Z7CL77</accession>
<dbReference type="OrthoDB" id="1926238at2759"/>
<sequence>MLQRQIMLKQLQELQRRGQLQELGDARDQNYINPLSQIKQSSGGQFTPTVNVTPVLDSSQMFMVSDVRMMQDGGSDVFPRLPNGLALSQSQNLGVGHVGMSQPQLDMHLYGTHATNSDKNLINYTYLQGPPTNLLSKNNNISLGMRGLHPSTFNNAFLSQQCDFSSDQICRPDGSLLANQFFQEKNLFQQIPVQTISGGNLAGIGPEQGNTAPSNALTLETEGRFEDAGRNGLSARRSSNLGQSSLDPLEQKILYNADDHSWESSFSRSSNLGTGGFTVENTSYMDALSSTQSGSWSALMQSAVADTSSSDTGMQEEWSGLSFQNPGPSLDNQPTNFFDGDRQHNIWVDPHSPNVVSPNFKPENFNQNPYRNCSYPGFQQSDHQHLRQNEEFHSKSSHTSSQISSTYASQLADYSSQLKRLTGVSHLIQKNLPSSNIWPGQYQEQMTSDEHQSHFLLHTNDNQANDDFSGQDLRGTSLLDGSASYPMSDSIRKPFDNVNLVNLSRYSTESEKMVPGHDVEPISAFVSSPGFCSQTSASQSENMLGLVNEDDITDVHAPGVHLNSKVSNPNELSLTETSASTFSVPCNMSPVSQDFDFRPCPTDPWSPQPCSFFPASSMGNPAATSSVCAVKENVKNKYRIPLRINMATNFPQQYSHVKIARSGDPEFPLLDSVPVSHNVGTSSPKTSYHSSLFQSLDSVSSSQENSSEVLNDQPNQNSFNHENNIQESLPCLGKSKDYEQQLENRSSLHQGLIEINNSMPLSNSAGKQEILRKQYFEADAVSGPLVTHTHQQTSNQASHVDKQTLDVHARDMRGLCLNQNLSLHAPINSDTDNGLSLPIRYDNTYYQQAIATARELLSSGHRSCVEDEVKGNLNLVPQLGASFSDKGWNLSPEVQGHLLGKVSSSTHHQNFQQMESVGQNGTQRQSFGSNDMSCVTYGSQNSLQMAPTLFKRYGTFKNEQTLPVCGPNTFNIGKPLTGMTAGNLQESSLMMAVNAANSSQGTYVWPSTDINLNERKQLSSPIVLPSDAIPQNLLVSMPKKRKHVAFTMVSWHKEVSHESSRLQDISMAELEWAQASKRRLEEVKNDVEIIEDGFPLIPPKRRLIFTTQLMQKVFKPAPAAILCADASSNYDCVVYTAARLALGDVCGLIGQFSSETNILSPDQQKTSTKANGCGVTEIVEGLFCRVNKLDGDLSRLHKNSLFADIKVENQELEKISIINRFAKFHIKAQLNTTDPTTSSSKSIVQRTNIERYVMALPMPKTVPEGINCLSL</sequence>
<organism evidence="2 3">
    <name type="scientific">Dorcoceras hygrometricum</name>
    <dbReference type="NCBI Taxonomy" id="472368"/>
    <lineage>
        <taxon>Eukaryota</taxon>
        <taxon>Viridiplantae</taxon>
        <taxon>Streptophyta</taxon>
        <taxon>Embryophyta</taxon>
        <taxon>Tracheophyta</taxon>
        <taxon>Spermatophyta</taxon>
        <taxon>Magnoliopsida</taxon>
        <taxon>eudicotyledons</taxon>
        <taxon>Gunneridae</taxon>
        <taxon>Pentapetalae</taxon>
        <taxon>asterids</taxon>
        <taxon>lamiids</taxon>
        <taxon>Lamiales</taxon>
        <taxon>Gesneriaceae</taxon>
        <taxon>Didymocarpoideae</taxon>
        <taxon>Trichosporeae</taxon>
        <taxon>Loxocarpinae</taxon>
        <taxon>Dorcoceras</taxon>
    </lineage>
</organism>
<evidence type="ECO:0000313" key="3">
    <source>
        <dbReference type="Proteomes" id="UP000250235"/>
    </source>
</evidence>
<dbReference type="AlphaFoldDB" id="A0A2Z7CL77"/>
<feature type="region of interest" description="Disordered" evidence="1">
    <location>
        <begin position="308"/>
        <end position="332"/>
    </location>
</feature>
<feature type="compositionally biased region" description="Polar residues" evidence="1">
    <location>
        <begin position="364"/>
        <end position="381"/>
    </location>
</feature>
<gene>
    <name evidence="2" type="ORF">F511_20622</name>
</gene>
<dbReference type="EMBL" id="KQ996096">
    <property type="protein sequence ID" value="KZV45449.1"/>
    <property type="molecule type" value="Genomic_DNA"/>
</dbReference>
<reference evidence="2 3" key="1">
    <citation type="journal article" date="2015" name="Proc. Natl. Acad. Sci. U.S.A.">
        <title>The resurrection genome of Boea hygrometrica: A blueprint for survival of dehydration.</title>
        <authorList>
            <person name="Xiao L."/>
            <person name="Yang G."/>
            <person name="Zhang L."/>
            <person name="Yang X."/>
            <person name="Zhao S."/>
            <person name="Ji Z."/>
            <person name="Zhou Q."/>
            <person name="Hu M."/>
            <person name="Wang Y."/>
            <person name="Chen M."/>
            <person name="Xu Y."/>
            <person name="Jin H."/>
            <person name="Xiao X."/>
            <person name="Hu G."/>
            <person name="Bao F."/>
            <person name="Hu Y."/>
            <person name="Wan P."/>
            <person name="Li L."/>
            <person name="Deng X."/>
            <person name="Kuang T."/>
            <person name="Xiang C."/>
            <person name="Zhu J.K."/>
            <person name="Oliver M.J."/>
            <person name="He Y."/>
        </authorList>
    </citation>
    <scope>NUCLEOTIDE SEQUENCE [LARGE SCALE GENOMIC DNA]</scope>
    <source>
        <strain evidence="3">cv. XS01</strain>
    </source>
</reference>
<keyword evidence="3" id="KW-1185">Reference proteome</keyword>
<feature type="compositionally biased region" description="Polar residues" evidence="1">
    <location>
        <begin position="712"/>
        <end position="723"/>
    </location>
</feature>
<evidence type="ECO:0000313" key="2">
    <source>
        <dbReference type="EMBL" id="KZV45449.1"/>
    </source>
</evidence>